<proteinExistence type="inferred from homology"/>
<reference evidence="5" key="1">
    <citation type="journal article" date="2017" name="Nature">
        <title>The genome of Chenopodium quinoa.</title>
        <authorList>
            <person name="Jarvis D.E."/>
            <person name="Ho Y.S."/>
            <person name="Lightfoot D.J."/>
            <person name="Schmoeckel S.M."/>
            <person name="Li B."/>
            <person name="Borm T.J.A."/>
            <person name="Ohyanagi H."/>
            <person name="Mineta K."/>
            <person name="Michell C.T."/>
            <person name="Saber N."/>
            <person name="Kharbatia N.M."/>
            <person name="Rupper R.R."/>
            <person name="Sharp A.R."/>
            <person name="Dally N."/>
            <person name="Boughton B.A."/>
            <person name="Woo Y.H."/>
            <person name="Gao G."/>
            <person name="Schijlen E.G.W.M."/>
            <person name="Guo X."/>
            <person name="Momin A.A."/>
            <person name="Negrao S."/>
            <person name="Al-Babili S."/>
            <person name="Gehring C."/>
            <person name="Roessner U."/>
            <person name="Jung C."/>
            <person name="Murphy K."/>
            <person name="Arold S.T."/>
            <person name="Gojobori T."/>
            <person name="van der Linden C.G."/>
            <person name="van Loo E.N."/>
            <person name="Jellen E.N."/>
            <person name="Maughan P.J."/>
            <person name="Tester M."/>
        </authorList>
    </citation>
    <scope>NUCLEOTIDE SEQUENCE [LARGE SCALE GENOMIC DNA]</scope>
    <source>
        <strain evidence="5">cv. PI 614886</strain>
    </source>
</reference>
<dbReference type="SUPFAM" id="SSF54403">
    <property type="entry name" value="Cystatin/monellin"/>
    <property type="match status" value="1"/>
</dbReference>
<dbReference type="PANTHER" id="PTHR11413:SF103">
    <property type="entry name" value="CYSTEINE PROTEINASE INHIBITOR 12"/>
    <property type="match status" value="1"/>
</dbReference>
<name>A0A803M4R5_CHEQI</name>
<comment type="similarity">
    <text evidence="3">Belongs to the cystatin family. Phytocystatin subfamily.</text>
</comment>
<keyword evidence="6" id="KW-1185">Reference proteome</keyword>
<dbReference type="InterPro" id="IPR000010">
    <property type="entry name" value="Cystatin_dom"/>
</dbReference>
<accession>A0A803KYL3</accession>
<dbReference type="InterPro" id="IPR046350">
    <property type="entry name" value="Cystatin_sf"/>
</dbReference>
<dbReference type="AlphaFoldDB" id="A0A803M4R5"/>
<gene>
    <name evidence="5" type="primary">LOC110720533</name>
</gene>
<dbReference type="Gramene" id="AUR62023437-RA">
    <property type="protein sequence ID" value="AUR62023437-RA:cds"/>
    <property type="gene ID" value="AUR62023437"/>
</dbReference>
<dbReference type="EnsemblPlants" id="AUR62004122-RA">
    <property type="protein sequence ID" value="AUR62004122-RA:cds"/>
    <property type="gene ID" value="AUR62004122"/>
</dbReference>
<dbReference type="EnsemblPlants" id="AUR62023438-RA">
    <property type="protein sequence ID" value="AUR62023438-RA:cds"/>
    <property type="gene ID" value="AUR62023438"/>
</dbReference>
<dbReference type="Gene3D" id="3.10.450.10">
    <property type="match status" value="1"/>
</dbReference>
<accession>A0A803M4R5</accession>
<keyword evidence="2 3" id="KW-0789">Thiol protease inhibitor</keyword>
<dbReference type="PANTHER" id="PTHR11413">
    <property type="entry name" value="CYSTATIN FAMILY MEMBER"/>
    <property type="match status" value="1"/>
</dbReference>
<keyword evidence="1 3" id="KW-0646">Protease inhibitor</keyword>
<protein>
    <recommendedName>
        <fullName evidence="3">Cysteine proteinase inhibitor</fullName>
    </recommendedName>
</protein>
<dbReference type="KEGG" id="cqi:110720533"/>
<dbReference type="GeneID" id="110720533"/>
<dbReference type="CDD" id="cd00042">
    <property type="entry name" value="CY"/>
    <property type="match status" value="1"/>
</dbReference>
<dbReference type="Gramene" id="AUR62023438-RA">
    <property type="protein sequence ID" value="AUR62023438-RA:cds"/>
    <property type="gene ID" value="AUR62023438"/>
</dbReference>
<dbReference type="Gramene" id="AUR62004122-RA">
    <property type="protein sequence ID" value="AUR62004122-RA:cds"/>
    <property type="gene ID" value="AUR62004122"/>
</dbReference>
<evidence type="ECO:0000313" key="5">
    <source>
        <dbReference type="EnsemblPlants" id="AUR62023438-RA:cds"/>
    </source>
</evidence>
<dbReference type="SMART" id="SM00043">
    <property type="entry name" value="CY"/>
    <property type="match status" value="1"/>
</dbReference>
<dbReference type="KEGG" id="cqi:110714532"/>
<evidence type="ECO:0000259" key="4">
    <source>
        <dbReference type="SMART" id="SM00043"/>
    </source>
</evidence>
<dbReference type="OrthoDB" id="2016588at2759"/>
<dbReference type="SMR" id="A0A803M4R5"/>
<dbReference type="GO" id="GO:0004869">
    <property type="term" value="F:cysteine-type endopeptidase inhibitor activity"/>
    <property type="evidence" value="ECO:0007669"/>
    <property type="project" value="UniProtKB-KW"/>
</dbReference>
<evidence type="ECO:0000256" key="1">
    <source>
        <dbReference type="ARBA" id="ARBA00022690"/>
    </source>
</evidence>
<evidence type="ECO:0000256" key="3">
    <source>
        <dbReference type="RuleBase" id="RU362130"/>
    </source>
</evidence>
<sequence length="110" mass="12258">MSSSDQQENTLGGRHPVDANGLKIQEVAAWAVAEYNKKQGTNLKFEKVLRAEQDGNIGSTTYYIDLEASEDCKTNNYYAQVIEIITETPIKELQKFHVLLLGDEPTPVAN</sequence>
<dbReference type="Pfam" id="PF16845">
    <property type="entry name" value="SQAPI"/>
    <property type="match status" value="1"/>
</dbReference>
<dbReference type="Proteomes" id="UP000596660">
    <property type="component" value="Unplaced"/>
</dbReference>
<dbReference type="InterPro" id="IPR027214">
    <property type="entry name" value="Cystatin"/>
</dbReference>
<dbReference type="RefSeq" id="XP_021755264.1">
    <property type="nucleotide sequence ID" value="XM_021899572.1"/>
</dbReference>
<organism evidence="5 6">
    <name type="scientific">Chenopodium quinoa</name>
    <name type="common">Quinoa</name>
    <dbReference type="NCBI Taxonomy" id="63459"/>
    <lineage>
        <taxon>Eukaryota</taxon>
        <taxon>Viridiplantae</taxon>
        <taxon>Streptophyta</taxon>
        <taxon>Embryophyta</taxon>
        <taxon>Tracheophyta</taxon>
        <taxon>Spermatophyta</taxon>
        <taxon>Magnoliopsida</taxon>
        <taxon>eudicotyledons</taxon>
        <taxon>Gunneridae</taxon>
        <taxon>Pentapetalae</taxon>
        <taxon>Caryophyllales</taxon>
        <taxon>Chenopodiaceae</taxon>
        <taxon>Chenopodioideae</taxon>
        <taxon>Atripliceae</taxon>
        <taxon>Chenopodium</taxon>
    </lineage>
</organism>
<evidence type="ECO:0000313" key="6">
    <source>
        <dbReference type="Proteomes" id="UP000596660"/>
    </source>
</evidence>
<dbReference type="EnsemblPlants" id="AUR62023437-RA">
    <property type="protein sequence ID" value="AUR62023437-RA:cds"/>
    <property type="gene ID" value="AUR62023437"/>
</dbReference>
<reference evidence="5" key="2">
    <citation type="submission" date="2021-03" db="UniProtKB">
        <authorList>
            <consortium name="EnsemblPlants"/>
        </authorList>
    </citation>
    <scope>IDENTIFICATION</scope>
</reference>
<accession>A0A803M4R4</accession>
<evidence type="ECO:0000256" key="2">
    <source>
        <dbReference type="ARBA" id="ARBA00022704"/>
    </source>
</evidence>
<feature type="domain" description="Cystatin" evidence="4">
    <location>
        <begin position="9"/>
        <end position="99"/>
    </location>
</feature>
<dbReference type="KEGG" id="cqi:110720531"/>